<feature type="compositionally biased region" description="Low complexity" evidence="3">
    <location>
        <begin position="1071"/>
        <end position="1081"/>
    </location>
</feature>
<dbReference type="PROSITE" id="PS50088">
    <property type="entry name" value="ANK_REPEAT"/>
    <property type="match status" value="3"/>
</dbReference>
<proteinExistence type="predicted"/>
<dbReference type="Pfam" id="PF12796">
    <property type="entry name" value="Ank_2"/>
    <property type="match status" value="1"/>
</dbReference>
<dbReference type="EMBL" id="JAJTJA010000004">
    <property type="protein sequence ID" value="KAH8700290.1"/>
    <property type="molecule type" value="Genomic_DNA"/>
</dbReference>
<feature type="domain" description="Nephrocystin 3-like N-terminal" evidence="4">
    <location>
        <begin position="187"/>
        <end position="339"/>
    </location>
</feature>
<reference evidence="5" key="1">
    <citation type="submission" date="2021-12" db="EMBL/GenBank/DDBJ databases">
        <title>Convergent genome expansion in fungi linked to evolution of root-endophyte symbiosis.</title>
        <authorList>
            <consortium name="DOE Joint Genome Institute"/>
            <person name="Ke Y.-H."/>
            <person name="Bonito G."/>
            <person name="Liao H.-L."/>
            <person name="Looney B."/>
            <person name="Rojas-Flechas A."/>
            <person name="Nash J."/>
            <person name="Hameed K."/>
            <person name="Schadt C."/>
            <person name="Martin F."/>
            <person name="Crous P.W."/>
            <person name="Miettinen O."/>
            <person name="Magnuson J.K."/>
            <person name="Labbe J."/>
            <person name="Jacobson D."/>
            <person name="Doktycz M.J."/>
            <person name="Veneault-Fourrey C."/>
            <person name="Kuo A."/>
            <person name="Mondo S."/>
            <person name="Calhoun S."/>
            <person name="Riley R."/>
            <person name="Ohm R."/>
            <person name="LaButti K."/>
            <person name="Andreopoulos B."/>
            <person name="Pangilinan J."/>
            <person name="Nolan M."/>
            <person name="Tritt A."/>
            <person name="Clum A."/>
            <person name="Lipzen A."/>
            <person name="Daum C."/>
            <person name="Barry K."/>
            <person name="Grigoriev I.V."/>
            <person name="Vilgalys R."/>
        </authorList>
    </citation>
    <scope>NUCLEOTIDE SEQUENCE</scope>
    <source>
        <strain evidence="5">PMI_201</strain>
    </source>
</reference>
<dbReference type="SMART" id="SM00248">
    <property type="entry name" value="ANK"/>
    <property type="match status" value="6"/>
</dbReference>
<dbReference type="SUPFAM" id="SSF48403">
    <property type="entry name" value="Ankyrin repeat"/>
    <property type="match status" value="1"/>
</dbReference>
<dbReference type="Proteomes" id="UP001201262">
    <property type="component" value="Unassembled WGS sequence"/>
</dbReference>
<dbReference type="Gene3D" id="1.25.40.20">
    <property type="entry name" value="Ankyrin repeat-containing domain"/>
    <property type="match status" value="3"/>
</dbReference>
<dbReference type="SUPFAM" id="SSF52540">
    <property type="entry name" value="P-loop containing nucleoside triphosphate hydrolases"/>
    <property type="match status" value="1"/>
</dbReference>
<dbReference type="GeneID" id="70249603"/>
<dbReference type="Gene3D" id="3.40.50.300">
    <property type="entry name" value="P-loop containing nucleotide triphosphate hydrolases"/>
    <property type="match status" value="1"/>
</dbReference>
<evidence type="ECO:0000313" key="6">
    <source>
        <dbReference type="Proteomes" id="UP001201262"/>
    </source>
</evidence>
<dbReference type="PRINTS" id="PR01415">
    <property type="entry name" value="ANKYRIN"/>
</dbReference>
<keyword evidence="2" id="KW-0040">ANK repeat</keyword>
<name>A0AAD4KYQ8_9EURO</name>
<feature type="repeat" description="ANK" evidence="2">
    <location>
        <begin position="746"/>
        <end position="778"/>
    </location>
</feature>
<dbReference type="InterPro" id="IPR002110">
    <property type="entry name" value="Ankyrin_rpt"/>
</dbReference>
<evidence type="ECO:0000256" key="3">
    <source>
        <dbReference type="SAM" id="MobiDB-lite"/>
    </source>
</evidence>
<feature type="compositionally biased region" description="Polar residues" evidence="3">
    <location>
        <begin position="1045"/>
        <end position="1055"/>
    </location>
</feature>
<evidence type="ECO:0000259" key="4">
    <source>
        <dbReference type="Pfam" id="PF24883"/>
    </source>
</evidence>
<accession>A0AAD4KYQ8</accession>
<protein>
    <submittedName>
        <fullName evidence="5">Ankyrin repeat-containing domain protein</fullName>
    </submittedName>
</protein>
<organism evidence="5 6">
    <name type="scientific">Talaromyces proteolyticus</name>
    <dbReference type="NCBI Taxonomy" id="1131652"/>
    <lineage>
        <taxon>Eukaryota</taxon>
        <taxon>Fungi</taxon>
        <taxon>Dikarya</taxon>
        <taxon>Ascomycota</taxon>
        <taxon>Pezizomycotina</taxon>
        <taxon>Eurotiomycetes</taxon>
        <taxon>Eurotiomycetidae</taxon>
        <taxon>Eurotiales</taxon>
        <taxon>Trichocomaceae</taxon>
        <taxon>Talaromyces</taxon>
        <taxon>Talaromyces sect. Bacilispori</taxon>
    </lineage>
</organism>
<dbReference type="InterPro" id="IPR056884">
    <property type="entry name" value="NPHP3-like_N"/>
</dbReference>
<evidence type="ECO:0000256" key="1">
    <source>
        <dbReference type="ARBA" id="ARBA00022737"/>
    </source>
</evidence>
<dbReference type="RefSeq" id="XP_046073996.1">
    <property type="nucleotide sequence ID" value="XM_046219316.1"/>
</dbReference>
<keyword evidence="6" id="KW-1185">Reference proteome</keyword>
<dbReference type="Pfam" id="PF24883">
    <property type="entry name" value="NPHP3_N"/>
    <property type="match status" value="1"/>
</dbReference>
<feature type="compositionally biased region" description="Acidic residues" evidence="3">
    <location>
        <begin position="1058"/>
        <end position="1070"/>
    </location>
</feature>
<keyword evidence="1" id="KW-0677">Repeat</keyword>
<gene>
    <name evidence="5" type="ORF">BGW36DRAFT_415401</name>
</gene>
<dbReference type="AlphaFoldDB" id="A0AAD4KYQ8"/>
<dbReference type="Pfam" id="PF00023">
    <property type="entry name" value="Ank"/>
    <property type="match status" value="1"/>
</dbReference>
<dbReference type="PANTHER" id="PTHR10039">
    <property type="entry name" value="AMELOGENIN"/>
    <property type="match status" value="1"/>
</dbReference>
<comment type="caution">
    <text evidence="5">The sequence shown here is derived from an EMBL/GenBank/DDBJ whole genome shotgun (WGS) entry which is preliminary data.</text>
</comment>
<feature type="repeat" description="ANK" evidence="2">
    <location>
        <begin position="685"/>
        <end position="717"/>
    </location>
</feature>
<dbReference type="PANTHER" id="PTHR10039:SF15">
    <property type="entry name" value="NACHT DOMAIN-CONTAINING PROTEIN"/>
    <property type="match status" value="1"/>
</dbReference>
<dbReference type="InterPro" id="IPR027417">
    <property type="entry name" value="P-loop_NTPase"/>
</dbReference>
<dbReference type="InterPro" id="IPR036770">
    <property type="entry name" value="Ankyrin_rpt-contain_sf"/>
</dbReference>
<evidence type="ECO:0000313" key="5">
    <source>
        <dbReference type="EMBL" id="KAH8700290.1"/>
    </source>
</evidence>
<evidence type="ECO:0000256" key="2">
    <source>
        <dbReference type="PROSITE-ProRule" id="PRU00023"/>
    </source>
</evidence>
<feature type="region of interest" description="Disordered" evidence="3">
    <location>
        <begin position="979"/>
        <end position="1004"/>
    </location>
</feature>
<sequence length="1087" mass="120859">MADVTAVREGLLRVCQFIRVARRCLGGVRDLPETSERTTSLLCDLLELLYTTKDQLDGADEASALDAERLEALYELLMLFEASLKLIEVYLHPGGVGVREFRRSLLERTIIPTLEQYKVAFILSGQPPSDERTLAEENVRQNLRQLHEMEPRSRTIKYDEAIISSTDRVAAENFITLGDLCNRRQPGTCQWIFNHHKYSQWLQGSFRTLYCLGSAGIGKTFLSAVVIDSLQRTFTSPDVAIVFIFSHKEKDDGPGCPALLQNVLAQLIYRRRALSHATDALYDFESISGTKASSKAYQNAIRAEMNRFSKVFLVIDGLDTMADRERFLNRMQKLPEHAQLFITLREMPNTDRINHINISVPKKDITDYVVSRLHSDGALSQIIKGDEPDSKMEEDIIRYVVEKCHGIFLLAQLHLELLASYNEKALAYSALTHLPESLGEAYAEVMKRILSQHPSARKFIFWTLFSRKPLTVAELKYATMDDKSSEAAHSDLQSFENKLLDESCGILAIEAATGTVNLVHRTAKDALERMASASTIFSAANKEIAETCLTLISSDEVVDDCYMKKEDTSRSCCDTLLDYAASNWGYHACDAAEEEQTIQVLVTTFLNKVSPYKFPEQLGIGRYPYDWTPLHYLAYFDITCRSRRLLEQNAAEVDSHDNVLGMTPLHSIVELLLDNGADINAQTKQGDTALHLATERGQRRVMKLLLARDIDTTATNKAGHTALHSAIGTVSDEATIPLLVKSKVDTGDTGLHLAVQYKRPRILLFLLNKKAVINSFNKKAAKLNNCEALTLLLERGAQVESRSQDGVTALHEAAGTGNWIAFDLLLAGEGETLLHDKSFKPNGFGMASKLLDNGYTPLQYVFFLLLERGANITVETPRGENLLHITPPCNEEYMEILQILIQKGLGGWTPLHQTAFRGTGSPDISYDKSCEYLEMLLSHEAAEKETALHLATRASIPRPSFISLLLSRGADINARNNEAAMQHGADSSIKAPSAENTDKPSSIEQNTDILKTADEESGLTAFELAKANPLGALWFDEKGELRPSTVPSRRASSATLIDESDIEDDDDSETETGGTTVTGESFTVIEK</sequence>
<dbReference type="PROSITE" id="PS50297">
    <property type="entry name" value="ANK_REP_REGION"/>
    <property type="match status" value="2"/>
</dbReference>
<feature type="repeat" description="ANK" evidence="2">
    <location>
        <begin position="943"/>
        <end position="977"/>
    </location>
</feature>
<feature type="region of interest" description="Disordered" evidence="3">
    <location>
        <begin position="1041"/>
        <end position="1087"/>
    </location>
</feature>